<dbReference type="GO" id="GO:0051607">
    <property type="term" value="P:defense response to virus"/>
    <property type="evidence" value="ECO:0007669"/>
    <property type="project" value="UniProtKB-KW"/>
</dbReference>
<dbReference type="EMBL" id="QSTW01000003">
    <property type="protein sequence ID" value="RGM92562.1"/>
    <property type="molecule type" value="Genomic_DNA"/>
</dbReference>
<dbReference type="AlphaFoldDB" id="A0A3E4ZBZ8"/>
<name>A0A3E4ZBZ8_9BACT</name>
<protein>
    <submittedName>
        <fullName evidence="2">Type I-B CRISPR-associated protein Cas5</fullName>
    </submittedName>
</protein>
<evidence type="ECO:0000313" key="2">
    <source>
        <dbReference type="EMBL" id="RGM92562.1"/>
    </source>
</evidence>
<accession>A0A3E4ZBZ8</accession>
<dbReference type="Proteomes" id="UP000260814">
    <property type="component" value="Unassembled WGS sequence"/>
</dbReference>
<evidence type="ECO:0000313" key="3">
    <source>
        <dbReference type="Proteomes" id="UP000260814"/>
    </source>
</evidence>
<proteinExistence type="predicted"/>
<evidence type="ECO:0000256" key="1">
    <source>
        <dbReference type="ARBA" id="ARBA00023118"/>
    </source>
</evidence>
<organism evidence="2 3">
    <name type="scientific">Phocaeicola plebeius</name>
    <dbReference type="NCBI Taxonomy" id="310297"/>
    <lineage>
        <taxon>Bacteria</taxon>
        <taxon>Pseudomonadati</taxon>
        <taxon>Bacteroidota</taxon>
        <taxon>Bacteroidia</taxon>
        <taxon>Bacteroidales</taxon>
        <taxon>Bacteroidaceae</taxon>
        <taxon>Phocaeicola</taxon>
    </lineage>
</organism>
<gene>
    <name evidence="2" type="primary">cas5b</name>
    <name evidence="2" type="ORF">DXB87_03960</name>
</gene>
<reference evidence="2 3" key="1">
    <citation type="submission" date="2018-08" db="EMBL/GenBank/DDBJ databases">
        <title>A genome reference for cultivated species of the human gut microbiota.</title>
        <authorList>
            <person name="Zou Y."/>
            <person name="Xue W."/>
            <person name="Luo G."/>
        </authorList>
    </citation>
    <scope>NUCLEOTIDE SEQUENCE [LARGE SCALE GENOMIC DNA]</scope>
    <source>
        <strain evidence="2 3">OM06-2</strain>
    </source>
</reference>
<keyword evidence="1" id="KW-0051">Antiviral defense</keyword>
<dbReference type="NCBIfam" id="TIGR02593">
    <property type="entry name" value="CRISPR_cas5"/>
    <property type="match status" value="1"/>
</dbReference>
<dbReference type="InterPro" id="IPR013422">
    <property type="entry name" value="CRISPR-assoc_prot_Cas5_N"/>
</dbReference>
<dbReference type="NCBIfam" id="TIGR02592">
    <property type="entry name" value="cas_Cas5h"/>
    <property type="match status" value="1"/>
</dbReference>
<dbReference type="RefSeq" id="WP_117700906.1">
    <property type="nucleotide sequence ID" value="NZ_QSTW01000003.1"/>
</dbReference>
<dbReference type="InterPro" id="IPR013421">
    <property type="entry name" value="CRISPR-assoc_prot_Cas5_HALMA"/>
</dbReference>
<sequence length="255" mass="30244">MKWYKLVSFDLKADFGFFKKPDVNEVYLTYNMLHKPALLGILGAIVGLQGFQKNAVLPLYYQKLKHLKIGVTPLSSRNGNFDKHFIKYTNTTGMANDDGNLIVREQVLINPEYRCFLLLNLEDELENNLYCHLQSYCAEFLPYMGKNDFSAWWENFREYDSFERFSFDRNYRIATIFCKEQAVIDYLVKMMGFAAIGKEPVSLYFEKLPAYYDEILFQYRYEDFVYSQKAQFRKDMKISMGDFYTIDEEQVIQLI</sequence>
<comment type="caution">
    <text evidence="2">The sequence shown here is derived from an EMBL/GenBank/DDBJ whole genome shotgun (WGS) entry which is preliminary data.</text>
</comment>